<keyword evidence="3" id="KW-1185">Reference proteome</keyword>
<name>A0A3N4MIW6_9NEIS</name>
<evidence type="ECO:0000313" key="3">
    <source>
        <dbReference type="Proteomes" id="UP000272412"/>
    </source>
</evidence>
<accession>A0A3N4MIW6</accession>
<evidence type="ECO:0008006" key="4">
    <source>
        <dbReference type="Google" id="ProtNLM"/>
    </source>
</evidence>
<sequence length="62" mass="7496">MKKEVKNFFKMFFISSIVFCFLHWFVYPLLTLPYNRYVLDGMVVLIIATTATYLEKKHKNKE</sequence>
<evidence type="ECO:0000256" key="1">
    <source>
        <dbReference type="SAM" id="Phobius"/>
    </source>
</evidence>
<feature type="transmembrane region" description="Helical" evidence="1">
    <location>
        <begin position="36"/>
        <end position="54"/>
    </location>
</feature>
<dbReference type="Proteomes" id="UP000272412">
    <property type="component" value="Unassembled WGS sequence"/>
</dbReference>
<protein>
    <recommendedName>
        <fullName evidence="4">Group-specific protein</fullName>
    </recommendedName>
</protein>
<evidence type="ECO:0000313" key="2">
    <source>
        <dbReference type="EMBL" id="RPD83574.1"/>
    </source>
</evidence>
<keyword evidence="1" id="KW-0812">Transmembrane</keyword>
<keyword evidence="1" id="KW-0472">Membrane</keyword>
<proteinExistence type="predicted"/>
<dbReference type="EMBL" id="RPFL01000049">
    <property type="protein sequence ID" value="RPD83574.1"/>
    <property type="molecule type" value="Genomic_DNA"/>
</dbReference>
<reference evidence="2 3" key="1">
    <citation type="submission" date="2018-11" db="EMBL/GenBank/DDBJ databases">
        <title>Neisseria weixii sp. nov. isolated from the rectal contents of plateau pika (Ochotona cruzoniae).</title>
        <authorList>
            <person name="Zhang G."/>
        </authorList>
    </citation>
    <scope>NUCLEOTIDE SEQUENCE [LARGE SCALE GENOMIC DNA]</scope>
    <source>
        <strain evidence="2 3">10009</strain>
    </source>
</reference>
<keyword evidence="1" id="KW-1133">Transmembrane helix</keyword>
<feature type="transmembrane region" description="Helical" evidence="1">
    <location>
        <begin position="12"/>
        <end position="30"/>
    </location>
</feature>
<comment type="caution">
    <text evidence="2">The sequence shown here is derived from an EMBL/GenBank/DDBJ whole genome shotgun (WGS) entry which is preliminary data.</text>
</comment>
<dbReference type="AlphaFoldDB" id="A0A3N4MIW6"/>
<organism evidence="2 3">
    <name type="scientific">Neisseria weixii</name>
    <dbReference type="NCBI Taxonomy" id="1853276"/>
    <lineage>
        <taxon>Bacteria</taxon>
        <taxon>Pseudomonadati</taxon>
        <taxon>Pseudomonadota</taxon>
        <taxon>Betaproteobacteria</taxon>
        <taxon>Neisseriales</taxon>
        <taxon>Neisseriaceae</taxon>
        <taxon>Neisseria</taxon>
    </lineage>
</organism>
<gene>
    <name evidence="2" type="ORF">EGK74_12165</name>
</gene>